<proteinExistence type="predicted"/>
<keyword evidence="2" id="KW-1185">Reference proteome</keyword>
<organism evidence="1 2">
    <name type="scientific">Bacillus phage vB_BsuS_PJN02</name>
    <dbReference type="NCBI Taxonomy" id="2920374"/>
    <lineage>
        <taxon>Viruses</taxon>
        <taxon>Duplodnaviria</taxon>
        <taxon>Heunggongvirae</taxon>
        <taxon>Uroviricota</taxon>
        <taxon>Caudoviricetes</taxon>
        <taxon>Heleneionescovirinae</taxon>
        <taxon>Zhangjivirus</taxon>
        <taxon>Zhangjivirus PJN02</taxon>
    </lineage>
</organism>
<sequence length="111" mass="13252">MNKYKVSFCLAKKENLREHFSNCRGEIEGKNFKEAAEAFKKEMLDRGYVVYFLVEGEMFELKFICKICKKPVGSESSTCEKCKVINNFIEKIGRKDNEITIGRRWQRRYYR</sequence>
<evidence type="ECO:0000313" key="2">
    <source>
        <dbReference type="Proteomes" id="UP000829276"/>
    </source>
</evidence>
<reference evidence="1" key="1">
    <citation type="submission" date="2022-02" db="EMBL/GenBank/DDBJ databases">
        <authorList>
            <person name="Nazir A."/>
            <person name="Chen Y."/>
            <person name="Liu Y."/>
        </authorList>
    </citation>
    <scope>NUCLEOTIDE SEQUENCE</scope>
</reference>
<name>A0AC61TS16_9CAUD</name>
<dbReference type="EMBL" id="OM634653">
    <property type="protein sequence ID" value="UNH58485.1"/>
    <property type="molecule type" value="Genomic_DNA"/>
</dbReference>
<dbReference type="Proteomes" id="UP000829276">
    <property type="component" value="Segment"/>
</dbReference>
<accession>A0AC61TS16</accession>
<protein>
    <submittedName>
        <fullName evidence="1">Uncharacterized protein</fullName>
    </submittedName>
</protein>
<evidence type="ECO:0000313" key="1">
    <source>
        <dbReference type="EMBL" id="UNH58485.1"/>
    </source>
</evidence>